<keyword evidence="9" id="KW-1185">Reference proteome</keyword>
<reference evidence="8" key="1">
    <citation type="submission" date="2021-06" db="EMBL/GenBank/DDBJ databases">
        <authorList>
            <person name="Arsene-Ploetze F."/>
        </authorList>
    </citation>
    <scope>NUCLEOTIDE SEQUENCE</scope>
    <source>
        <strain evidence="8">SBRY1</strain>
    </source>
</reference>
<evidence type="ECO:0000256" key="1">
    <source>
        <dbReference type="ARBA" id="ARBA00004776"/>
    </source>
</evidence>
<dbReference type="RefSeq" id="WP_251512982.1">
    <property type="nucleotide sequence ID" value="NZ_CAJVAX010000017.1"/>
</dbReference>
<protein>
    <submittedName>
        <fullName evidence="8">N-terminal domain of galactosyltransferase</fullName>
    </submittedName>
</protein>
<dbReference type="Proteomes" id="UP001153328">
    <property type="component" value="Unassembled WGS sequence"/>
</dbReference>
<gene>
    <name evidence="8" type="ORF">SBRY_30231</name>
</gene>
<dbReference type="InterPro" id="IPR029044">
    <property type="entry name" value="Nucleotide-diphossugar_trans"/>
</dbReference>
<comment type="caution">
    <text evidence="8">The sequence shown here is derived from an EMBL/GenBank/DDBJ whole genome shotgun (WGS) entry which is preliminary data.</text>
</comment>
<feature type="compositionally biased region" description="Low complexity" evidence="5">
    <location>
        <begin position="155"/>
        <end position="167"/>
    </location>
</feature>
<evidence type="ECO:0000313" key="8">
    <source>
        <dbReference type="EMBL" id="CAG7638468.1"/>
    </source>
</evidence>
<evidence type="ECO:0000256" key="2">
    <source>
        <dbReference type="ARBA" id="ARBA00006739"/>
    </source>
</evidence>
<feature type="region of interest" description="Disordered" evidence="5">
    <location>
        <begin position="147"/>
        <end position="167"/>
    </location>
</feature>
<feature type="domain" description="Galactosyltransferase C-terminal" evidence="7">
    <location>
        <begin position="185"/>
        <end position="224"/>
    </location>
</feature>
<dbReference type="Gene3D" id="3.90.550.10">
    <property type="entry name" value="Spore Coat Polysaccharide Biosynthesis Protein SpsA, Chain A"/>
    <property type="match status" value="1"/>
</dbReference>
<evidence type="ECO:0000256" key="5">
    <source>
        <dbReference type="SAM" id="MobiDB-lite"/>
    </source>
</evidence>
<dbReference type="PANTHER" id="PTHR43179">
    <property type="entry name" value="RHAMNOSYLTRANSFERASE WBBL"/>
    <property type="match status" value="1"/>
</dbReference>
<dbReference type="PANTHER" id="PTHR43179:SF12">
    <property type="entry name" value="GALACTOFURANOSYLTRANSFERASE GLFT2"/>
    <property type="match status" value="1"/>
</dbReference>
<dbReference type="Pfam" id="PF00535">
    <property type="entry name" value="Glycos_transf_2"/>
    <property type="match status" value="1"/>
</dbReference>
<evidence type="ECO:0000313" key="9">
    <source>
        <dbReference type="Proteomes" id="UP001153328"/>
    </source>
</evidence>
<accession>A0A9W4MGD2</accession>
<keyword evidence="4" id="KW-0808">Transferase</keyword>
<evidence type="ECO:0000256" key="4">
    <source>
        <dbReference type="ARBA" id="ARBA00022679"/>
    </source>
</evidence>
<proteinExistence type="inferred from homology"/>
<evidence type="ECO:0000259" key="6">
    <source>
        <dbReference type="Pfam" id="PF00535"/>
    </source>
</evidence>
<dbReference type="EMBL" id="CAJVAX010000017">
    <property type="protein sequence ID" value="CAG7638468.1"/>
    <property type="molecule type" value="Genomic_DNA"/>
</dbReference>
<dbReference type="InterPro" id="IPR001173">
    <property type="entry name" value="Glyco_trans_2-like"/>
</dbReference>
<evidence type="ECO:0000259" key="7">
    <source>
        <dbReference type="Pfam" id="PF02709"/>
    </source>
</evidence>
<comment type="pathway">
    <text evidence="1">Cell wall biogenesis; cell wall polysaccharide biosynthesis.</text>
</comment>
<dbReference type="InterPro" id="IPR027791">
    <property type="entry name" value="Galactosyl_T_C"/>
</dbReference>
<evidence type="ECO:0000256" key="3">
    <source>
        <dbReference type="ARBA" id="ARBA00022676"/>
    </source>
</evidence>
<comment type="similarity">
    <text evidence="2">Belongs to the glycosyltransferase 2 family.</text>
</comment>
<dbReference type="AlphaFoldDB" id="A0A9W4MGD2"/>
<dbReference type="GO" id="GO:0016757">
    <property type="term" value="F:glycosyltransferase activity"/>
    <property type="evidence" value="ECO:0007669"/>
    <property type="project" value="UniProtKB-KW"/>
</dbReference>
<feature type="domain" description="Glycosyltransferase 2-like" evidence="6">
    <location>
        <begin position="3"/>
        <end position="133"/>
    </location>
</feature>
<organism evidence="8 9">
    <name type="scientific">Actinacidiphila bryophytorum</name>
    <dbReference type="NCBI Taxonomy" id="1436133"/>
    <lineage>
        <taxon>Bacteria</taxon>
        <taxon>Bacillati</taxon>
        <taxon>Actinomycetota</taxon>
        <taxon>Actinomycetes</taxon>
        <taxon>Kitasatosporales</taxon>
        <taxon>Streptomycetaceae</taxon>
        <taxon>Actinacidiphila</taxon>
    </lineage>
</organism>
<name>A0A9W4MGD2_9ACTN</name>
<dbReference type="SUPFAM" id="SSF53448">
    <property type="entry name" value="Nucleotide-diphospho-sugar transferases"/>
    <property type="match status" value="1"/>
</dbReference>
<dbReference type="Pfam" id="PF02709">
    <property type="entry name" value="Glyco_transf_7C"/>
    <property type="match status" value="1"/>
</dbReference>
<sequence length="456" mass="50754">MLSVIIPTYNQADCLQLTLDSLTRQSAGRGSFEVVVVDDASVQDVHAVVRRHEADLDLRYVRHDVNRGRSAARNSGAAAAKGDRLLLMDADSIAAPDLVGHHLRAPGDTGPDVVYGRRIEPSWGTFAELRRNGAVLDELALLPMEGDHRDLPQSAPGDPGEPAASAGPGAFDVYRRTGWMFGFTHNLSLPRELYMQVGGFDEAFVQWGYEDTDFTYRIYRHNGRDSSCFRYDPAALCYHAPHFRDWTTEWEKTKPVLPFLVDKYRHYDIEFFTHPSDNHRRVARTLPFYEDCREFLRDHPGRVPADRVRKAADLPDNASSLWIGFDLAAAALAGQTTTVDHGAEFGPGNPHLFGVRTPYADGSFDCAVHLDLWRMLTPIDLSALIMDSLRVADSALLVMSKHVRRDPADGIGMIDDLGYFLSLVTPRYEAAVTYDDEELAVVRLARRGADAAGAVR</sequence>
<keyword evidence="3 8" id="KW-0328">Glycosyltransferase</keyword>